<evidence type="ECO:0008006" key="5">
    <source>
        <dbReference type="Google" id="ProtNLM"/>
    </source>
</evidence>
<dbReference type="EMBL" id="FXUV02000058">
    <property type="protein sequence ID" value="SNB81792.1"/>
    <property type="molecule type" value="Genomic_DNA"/>
</dbReference>
<reference evidence="2" key="1">
    <citation type="submission" date="2017-05" db="EMBL/GenBank/DDBJ databases">
        <authorList>
            <person name="Song R."/>
            <person name="Chenine A.L."/>
            <person name="Ruprecht R.M."/>
        </authorList>
    </citation>
    <scope>NUCLEOTIDE SEQUENCE</scope>
    <source>
        <strain evidence="2">Kingella_eburonensis</strain>
    </source>
</reference>
<gene>
    <name evidence="2" type="ORF">KEBURONENSIS_01952</name>
    <name evidence="3" type="ORF">KEBURONENSIS_01960</name>
</gene>
<keyword evidence="1" id="KW-0732">Signal</keyword>
<name>A0A238TFM4_9NEIS</name>
<evidence type="ECO:0000256" key="1">
    <source>
        <dbReference type="SAM" id="SignalP"/>
    </source>
</evidence>
<dbReference type="Proteomes" id="UP000215450">
    <property type="component" value="Unassembled WGS sequence"/>
</dbReference>
<dbReference type="EMBL" id="FXUV01000054">
    <property type="protein sequence ID" value="SMQ13286.1"/>
    <property type="molecule type" value="Genomic_DNA"/>
</dbReference>
<feature type="chain" id="PRO_5015075310" description="FixH" evidence="1">
    <location>
        <begin position="23"/>
        <end position="146"/>
    </location>
</feature>
<feature type="signal peptide" evidence="1">
    <location>
        <begin position="1"/>
        <end position="22"/>
    </location>
</feature>
<proteinExistence type="predicted"/>
<sequence length="146" mass="16625">MKFQPKWLIATCFLGFAGVKWAAVHWQNQQQAQQPAARVQAACEVAKQGCPFLQQAVFRLQGVRNHNTPFQIVAENVPENVQQISVSFQMTGMDMGFNRFDLVRQANGLWLADKVYLPICAAERHDWIVLWTVDGTQKFQAAFKTQ</sequence>
<dbReference type="STRING" id="1522312.GCA_900177895_02028"/>
<dbReference type="OrthoDB" id="9134483at2"/>
<evidence type="ECO:0000313" key="2">
    <source>
        <dbReference type="EMBL" id="SMQ13286.1"/>
    </source>
</evidence>
<evidence type="ECO:0000313" key="3">
    <source>
        <dbReference type="EMBL" id="SNB81792.1"/>
    </source>
</evidence>
<dbReference type="RefSeq" id="WP_095063261.1">
    <property type="nucleotide sequence ID" value="NZ_FXUV02000058.1"/>
</dbReference>
<reference evidence="3 4" key="2">
    <citation type="submission" date="2017-06" db="EMBL/GenBank/DDBJ databases">
        <authorList>
            <person name="Kim H.J."/>
            <person name="Triplett B.A."/>
        </authorList>
    </citation>
    <scope>NUCLEOTIDE SEQUENCE [LARGE SCALE GENOMIC DNA]</scope>
    <source>
        <strain evidence="3">Kingella_eburonensis</strain>
    </source>
</reference>
<keyword evidence="4" id="KW-1185">Reference proteome</keyword>
<organism evidence="3 4">
    <name type="scientific">Kingella negevensis</name>
    <dbReference type="NCBI Taxonomy" id="1522312"/>
    <lineage>
        <taxon>Bacteria</taxon>
        <taxon>Pseudomonadati</taxon>
        <taxon>Pseudomonadota</taxon>
        <taxon>Betaproteobacteria</taxon>
        <taxon>Neisseriales</taxon>
        <taxon>Neisseriaceae</taxon>
        <taxon>Kingella</taxon>
    </lineage>
</organism>
<protein>
    <recommendedName>
        <fullName evidence="5">FixH</fullName>
    </recommendedName>
</protein>
<dbReference type="AlphaFoldDB" id="A0A238TFM4"/>
<accession>A0A238TFM4</accession>
<evidence type="ECO:0000313" key="4">
    <source>
        <dbReference type="Proteomes" id="UP000215450"/>
    </source>
</evidence>